<accession>A0A026WTV5</accession>
<keyword evidence="2" id="KW-1185">Reference proteome</keyword>
<dbReference type="Proteomes" id="UP000053097">
    <property type="component" value="Unassembled WGS sequence"/>
</dbReference>
<gene>
    <name evidence="1" type="ORF">X777_15727</name>
</gene>
<evidence type="ECO:0000313" key="2">
    <source>
        <dbReference type="Proteomes" id="UP000053097"/>
    </source>
</evidence>
<reference evidence="1 2" key="1">
    <citation type="journal article" date="2014" name="Curr. Biol.">
        <title>The genome of the clonal raider ant Cerapachys biroi.</title>
        <authorList>
            <person name="Oxley P.R."/>
            <person name="Ji L."/>
            <person name="Fetter-Pruneda I."/>
            <person name="McKenzie S.K."/>
            <person name="Li C."/>
            <person name="Hu H."/>
            <person name="Zhang G."/>
            <person name="Kronauer D.J."/>
        </authorList>
    </citation>
    <scope>NUCLEOTIDE SEQUENCE [LARGE SCALE GENOMIC DNA]</scope>
</reference>
<organism evidence="1 2">
    <name type="scientific">Ooceraea biroi</name>
    <name type="common">Clonal raider ant</name>
    <name type="synonym">Cerapachys biroi</name>
    <dbReference type="NCBI Taxonomy" id="2015173"/>
    <lineage>
        <taxon>Eukaryota</taxon>
        <taxon>Metazoa</taxon>
        <taxon>Ecdysozoa</taxon>
        <taxon>Arthropoda</taxon>
        <taxon>Hexapoda</taxon>
        <taxon>Insecta</taxon>
        <taxon>Pterygota</taxon>
        <taxon>Neoptera</taxon>
        <taxon>Endopterygota</taxon>
        <taxon>Hymenoptera</taxon>
        <taxon>Apocrita</taxon>
        <taxon>Aculeata</taxon>
        <taxon>Formicoidea</taxon>
        <taxon>Formicidae</taxon>
        <taxon>Dorylinae</taxon>
        <taxon>Ooceraea</taxon>
    </lineage>
</organism>
<sequence length="82" mass="9671">MNPSHGTKCDTKCRSKNVLRSNRKCTCIQKKKTSVILNIHCTTHLRATLQALHWSLKKLYYVIKCRFKIQTDLKMYNEESKI</sequence>
<evidence type="ECO:0000313" key="1">
    <source>
        <dbReference type="EMBL" id="EZA59086.1"/>
    </source>
</evidence>
<dbReference type="EMBL" id="KK107109">
    <property type="protein sequence ID" value="EZA59086.1"/>
    <property type="molecule type" value="Genomic_DNA"/>
</dbReference>
<proteinExistence type="predicted"/>
<name>A0A026WTV5_OOCBI</name>
<dbReference type="AlphaFoldDB" id="A0A026WTV5"/>
<protein>
    <submittedName>
        <fullName evidence="1">Uncharacterized protein</fullName>
    </submittedName>
</protein>